<dbReference type="AlphaFoldDB" id="A0A2I1CX66"/>
<sequence length="272" mass="31576">MSAPLECPKRKEMRKALRSLENHIKALEPDHQIEIGSAEIDQIRFLPMVLDESSEDRPAFFTLLDGTYLPTPNDQYDQEHEEEYLPHDSISEECRDPRTCAQAIDIYWSKYLSHYSVIDQPPGGEIVWSSIPLFRSSVYKEKVLWRHNYPEFGLYDIQQVTEGPYAHLKATIYNNLNADDGHLLQGEMLLILRLMLAHMRRSRYIDHMVVPVMVFSLMGPQHARVIEAYPEGHTIVVRPTKLYDLRTKDEATLKLFAQWYFGEPRAPTGTSQ</sequence>
<reference evidence="1" key="1">
    <citation type="submission" date="2016-12" db="EMBL/GenBank/DDBJ databases">
        <title>The genomes of Aspergillus section Nigri reveals drivers in fungal speciation.</title>
        <authorList>
            <consortium name="DOE Joint Genome Institute"/>
            <person name="Vesth T.C."/>
            <person name="Nybo J."/>
            <person name="Theobald S."/>
            <person name="Brandl J."/>
            <person name="Frisvad J.C."/>
            <person name="Nielsen K.F."/>
            <person name="Lyhne E.K."/>
            <person name="Kogle M.E."/>
            <person name="Kuo A."/>
            <person name="Riley R."/>
            <person name="Clum A."/>
            <person name="Nolan M."/>
            <person name="Lipzen A."/>
            <person name="Salamov A."/>
            <person name="Henrissat B."/>
            <person name="Wiebenga A."/>
            <person name="De vries R.P."/>
            <person name="Grigoriev I.V."/>
            <person name="Mortensen U.H."/>
            <person name="Andersen M.R."/>
            <person name="Baker S.E."/>
        </authorList>
    </citation>
    <scope>NUCLEOTIDE SEQUENCE</scope>
    <source>
        <strain evidence="1">IBT 28561</strain>
    </source>
</reference>
<evidence type="ECO:0000313" key="2">
    <source>
        <dbReference type="Proteomes" id="UP000234254"/>
    </source>
</evidence>
<protein>
    <submittedName>
        <fullName evidence="1">Uncharacterized protein</fullName>
    </submittedName>
</protein>
<dbReference type="GeneID" id="36546550"/>
<dbReference type="VEuPathDB" id="FungiDB:P168DRAFT_306404"/>
<dbReference type="EMBL" id="MSFM01000010">
    <property type="protein sequence ID" value="PKY02227.1"/>
    <property type="molecule type" value="Genomic_DNA"/>
</dbReference>
<proteinExistence type="predicted"/>
<dbReference type="Proteomes" id="UP000234254">
    <property type="component" value="Unassembled WGS sequence"/>
</dbReference>
<dbReference type="RefSeq" id="XP_024690821.1">
    <property type="nucleotide sequence ID" value="XM_024839026.1"/>
</dbReference>
<accession>A0A2I1CX66</accession>
<keyword evidence="2" id="KW-1185">Reference proteome</keyword>
<name>A0A2I1CX66_ASPC2</name>
<comment type="caution">
    <text evidence="1">The sequence shown here is derived from an EMBL/GenBank/DDBJ whole genome shotgun (WGS) entry which is preliminary data.</text>
</comment>
<evidence type="ECO:0000313" key="1">
    <source>
        <dbReference type="EMBL" id="PKY02227.1"/>
    </source>
</evidence>
<organism evidence="1 2">
    <name type="scientific">Aspergillus campestris (strain IBT 28561)</name>
    <dbReference type="NCBI Taxonomy" id="1392248"/>
    <lineage>
        <taxon>Eukaryota</taxon>
        <taxon>Fungi</taxon>
        <taxon>Dikarya</taxon>
        <taxon>Ascomycota</taxon>
        <taxon>Pezizomycotina</taxon>
        <taxon>Eurotiomycetes</taxon>
        <taxon>Eurotiomycetidae</taxon>
        <taxon>Eurotiales</taxon>
        <taxon>Aspergillaceae</taxon>
        <taxon>Aspergillus</taxon>
        <taxon>Aspergillus subgen. Circumdati</taxon>
    </lineage>
</organism>
<gene>
    <name evidence="1" type="ORF">P168DRAFT_306404</name>
</gene>
<dbReference type="OrthoDB" id="4177740at2759"/>